<dbReference type="InterPro" id="IPR010712">
    <property type="entry name" value="Arsenical-R_ArsD"/>
</dbReference>
<dbReference type="EMBL" id="QPMM01000001">
    <property type="protein sequence ID" value="RFS26727.1"/>
    <property type="molecule type" value="Genomic_DNA"/>
</dbReference>
<dbReference type="OrthoDB" id="9801358at2"/>
<dbReference type="Proteomes" id="UP000260644">
    <property type="component" value="Unassembled WGS sequence"/>
</dbReference>
<dbReference type="AlphaFoldDB" id="A0A3E1YH79"/>
<dbReference type="GO" id="GO:0045892">
    <property type="term" value="P:negative regulation of DNA-templated transcription"/>
    <property type="evidence" value="ECO:0007669"/>
    <property type="project" value="InterPro"/>
</dbReference>
<dbReference type="Gene3D" id="3.40.30.10">
    <property type="entry name" value="Glutaredoxin"/>
    <property type="match status" value="1"/>
</dbReference>
<keyword evidence="2" id="KW-1185">Reference proteome</keyword>
<protein>
    <submittedName>
        <fullName evidence="1">Arsenical resistance operon transcriptional repressor ArsD</fullName>
    </submittedName>
</protein>
<comment type="caution">
    <text evidence="1">The sequence shown here is derived from an EMBL/GenBank/DDBJ whole genome shotgun (WGS) entry which is preliminary data.</text>
</comment>
<evidence type="ECO:0000313" key="2">
    <source>
        <dbReference type="Proteomes" id="UP000260644"/>
    </source>
</evidence>
<dbReference type="GO" id="GO:0046685">
    <property type="term" value="P:response to arsenic-containing substance"/>
    <property type="evidence" value="ECO:0007669"/>
    <property type="project" value="InterPro"/>
</dbReference>
<dbReference type="Pfam" id="PF06953">
    <property type="entry name" value="ArsD"/>
    <property type="match status" value="1"/>
</dbReference>
<gene>
    <name evidence="1" type="ORF">DVR12_02775</name>
</gene>
<organism evidence="1 2">
    <name type="scientific">Chitinophaga silvatica</name>
    <dbReference type="NCBI Taxonomy" id="2282649"/>
    <lineage>
        <taxon>Bacteria</taxon>
        <taxon>Pseudomonadati</taxon>
        <taxon>Bacteroidota</taxon>
        <taxon>Chitinophagia</taxon>
        <taxon>Chitinophagales</taxon>
        <taxon>Chitinophagaceae</taxon>
        <taxon>Chitinophaga</taxon>
    </lineage>
</organism>
<proteinExistence type="predicted"/>
<accession>A0A3E1YH79</accession>
<sequence length="110" mass="12369">METKVLIFEIGGCCSTSLMNPSQYSDLQLLESYSKELQQFGISLQRINAALKPDLLNQIPGIDDFLQDKTMEIFPITIVDSLIRKSGGYPNLTEILEWTGIDKNVKENSI</sequence>
<name>A0A3E1YH79_9BACT</name>
<dbReference type="RefSeq" id="WP_116973918.1">
    <property type="nucleotide sequence ID" value="NZ_QPMM01000001.1"/>
</dbReference>
<evidence type="ECO:0000313" key="1">
    <source>
        <dbReference type="EMBL" id="RFS26727.1"/>
    </source>
</evidence>
<reference evidence="1 2" key="1">
    <citation type="submission" date="2018-07" db="EMBL/GenBank/DDBJ databases">
        <title>Chitinophaga K2CV101002-2 sp. nov., isolated from a monsoon evergreen broad-leaved forest soil.</title>
        <authorList>
            <person name="Lv Y."/>
        </authorList>
    </citation>
    <scope>NUCLEOTIDE SEQUENCE [LARGE SCALE GENOMIC DNA]</scope>
    <source>
        <strain evidence="1 2">GDMCC 1.1288</strain>
    </source>
</reference>
<dbReference type="GO" id="GO:0003677">
    <property type="term" value="F:DNA binding"/>
    <property type="evidence" value="ECO:0007669"/>
    <property type="project" value="InterPro"/>
</dbReference>